<gene>
    <name evidence="2" type="ORF">LIER_29506</name>
</gene>
<evidence type="ECO:0000256" key="1">
    <source>
        <dbReference type="SAM" id="MobiDB-lite"/>
    </source>
</evidence>
<feature type="region of interest" description="Disordered" evidence="1">
    <location>
        <begin position="1"/>
        <end position="46"/>
    </location>
</feature>
<proteinExistence type="predicted"/>
<evidence type="ECO:0000313" key="2">
    <source>
        <dbReference type="EMBL" id="GAA0176532.1"/>
    </source>
</evidence>
<keyword evidence="3" id="KW-1185">Reference proteome</keyword>
<dbReference type="Proteomes" id="UP001454036">
    <property type="component" value="Unassembled WGS sequence"/>
</dbReference>
<feature type="region of interest" description="Disordered" evidence="1">
    <location>
        <begin position="281"/>
        <end position="302"/>
    </location>
</feature>
<organism evidence="2 3">
    <name type="scientific">Lithospermum erythrorhizon</name>
    <name type="common">Purple gromwell</name>
    <name type="synonym">Lithospermum officinale var. erythrorhizon</name>
    <dbReference type="NCBI Taxonomy" id="34254"/>
    <lineage>
        <taxon>Eukaryota</taxon>
        <taxon>Viridiplantae</taxon>
        <taxon>Streptophyta</taxon>
        <taxon>Embryophyta</taxon>
        <taxon>Tracheophyta</taxon>
        <taxon>Spermatophyta</taxon>
        <taxon>Magnoliopsida</taxon>
        <taxon>eudicotyledons</taxon>
        <taxon>Gunneridae</taxon>
        <taxon>Pentapetalae</taxon>
        <taxon>asterids</taxon>
        <taxon>lamiids</taxon>
        <taxon>Boraginales</taxon>
        <taxon>Boraginaceae</taxon>
        <taxon>Boraginoideae</taxon>
        <taxon>Lithospermeae</taxon>
        <taxon>Lithospermum</taxon>
    </lineage>
</organism>
<evidence type="ECO:0000313" key="3">
    <source>
        <dbReference type="Proteomes" id="UP001454036"/>
    </source>
</evidence>
<comment type="caution">
    <text evidence="2">The sequence shown here is derived from an EMBL/GenBank/DDBJ whole genome shotgun (WGS) entry which is preliminary data.</text>
</comment>
<dbReference type="AlphaFoldDB" id="A0AAV3RQB7"/>
<sequence>MFRGHSQGASKDAYAQAATSPPHDTVPSKRPNSMLPLKQPHLDSMTRFHPEGPTRPLREGAFAPGWADMYIESLSYGVHFPFSPFVNDLLIAINRAPGQARPIGWLTITIFIVGYRIAKIELTLPLFFNMHNTSHSGPLTSFSSAKDCKIFVKWKPDKVAEGRCHKKWCYVRGGMSEETPKVWTSLAKANHEVLAAANSSVEPKQIPFSMMFGKWVPLFKRAKVVKKSSQGSAPSLVPSSSPPFSKPVITEASSFVLGKRDPPFPWLQGKMHLRRHPWLTFQKGPSSFPEEESDSARKAKAG</sequence>
<name>A0AAV3RQB7_LITER</name>
<protein>
    <submittedName>
        <fullName evidence="2">Uncharacterized protein</fullName>
    </submittedName>
</protein>
<dbReference type="EMBL" id="BAABME010010184">
    <property type="protein sequence ID" value="GAA0176532.1"/>
    <property type="molecule type" value="Genomic_DNA"/>
</dbReference>
<accession>A0AAV3RQB7</accession>
<reference evidence="2 3" key="1">
    <citation type="submission" date="2024-01" db="EMBL/GenBank/DDBJ databases">
        <title>The complete chloroplast genome sequence of Lithospermum erythrorhizon: insights into the phylogenetic relationship among Boraginaceae species and the maternal lineages of purple gromwells.</title>
        <authorList>
            <person name="Okada T."/>
            <person name="Watanabe K."/>
        </authorList>
    </citation>
    <scope>NUCLEOTIDE SEQUENCE [LARGE SCALE GENOMIC DNA]</scope>
</reference>